<dbReference type="GeneID" id="18266343"/>
<dbReference type="KEGG" id="vg:18266343"/>
<organism evidence="1 2">
    <name type="scientific">Pithovirus sibericum</name>
    <dbReference type="NCBI Taxonomy" id="1450746"/>
    <lineage>
        <taxon>Viruses</taxon>
        <taxon>Pithoviruses</taxon>
        <taxon>Orthopithovirinae</taxon>
        <taxon>Alphapithovirus</taxon>
        <taxon>Alphapithovirus sibericum</taxon>
    </lineage>
</organism>
<sequence length="521" mass="61302">MAKPVNLQFHRAYPVIEAIPKVVLPPIEKEEPIQHKFFQPQPLWLKSLFLLKSEQFLESLSELSLPEIDWETWSKLSQHHFDVPVEYFNLAHPEVCGKLGYKKRNISGKQRYIEIASSFDLLFHDRFDEGSLFEPSSALVEALERNDVEAVDYFFSKLPQQIVLKFKEKVFNGEYEPEKGKFQSLAYQRLVFLLFGRTEQVLLPSEAELAVEKGNSEFFSFLFNSKQVSGHILEMVSRGNSEAFLLLEKGLKNSTEEEYLRAILRSGNQIFLERFLALRYPSKATRLIKKLREISIPFDPYFKCEKYKRRRRREERIISPIDDFDQTLVVDAMEGSNPLFIEFLSHHGKRKDLFHITSNYYNEPEDEDGFETNRVISEIFRKFSSWKTQSRINPVGLYQIAQRIDFGALKIVDEPTSVIGSIRNNIDLLIYIYYQIPKYDREHFIKEVLFKSGVKNLEICRYFMRLKPSVISSIECEKFLQESAILFPSTCKLISEFRNHPRNFPERRDRLGKFRGWFVAV</sequence>
<accession>W5S6B9</accession>
<evidence type="ECO:0000313" key="2">
    <source>
        <dbReference type="Proteomes" id="UP000202176"/>
    </source>
</evidence>
<dbReference type="EMBL" id="KF740664">
    <property type="protein sequence ID" value="AHH01882.1"/>
    <property type="molecule type" value="Genomic_DNA"/>
</dbReference>
<name>W5S6B9_9VIRU</name>
<proteinExistence type="predicted"/>
<gene>
    <name evidence="1" type="ORF">pv_315</name>
</gene>
<reference evidence="1 2" key="1">
    <citation type="journal article" date="2014" name="Proc. Natl. Acad. Sci. U.S.A.">
        <title>Thirty-thousand-year-old distant relative of giant icosahedral DNA viruses with a pandoravirus morphology.</title>
        <authorList>
            <person name="Legendre M."/>
            <person name="Bartoli J."/>
            <person name="Shmakova L."/>
            <person name="Jeudy S."/>
            <person name="Labadie K."/>
            <person name="Adrait A."/>
            <person name="Lescot M."/>
            <person name="Poirot O."/>
            <person name="Bertaux L."/>
            <person name="Bruley C."/>
            <person name="Coute Y."/>
            <person name="Rivkina E."/>
            <person name="Abergel C."/>
            <person name="Claverie J.M."/>
        </authorList>
    </citation>
    <scope>NUCLEOTIDE SEQUENCE [LARGE SCALE GENOMIC DNA]</scope>
    <source>
        <strain evidence="1">P1084-T</strain>
    </source>
</reference>
<protein>
    <submittedName>
        <fullName evidence="1">Uncharacterized protein</fullName>
    </submittedName>
</protein>
<keyword evidence="2" id="KW-1185">Reference proteome</keyword>
<dbReference type="RefSeq" id="YP_009001217.1">
    <property type="nucleotide sequence ID" value="NC_023423.1"/>
</dbReference>
<evidence type="ECO:0000313" key="1">
    <source>
        <dbReference type="EMBL" id="AHH01882.1"/>
    </source>
</evidence>
<dbReference type="Proteomes" id="UP000202176">
    <property type="component" value="Segment"/>
</dbReference>